<keyword evidence="6" id="KW-1185">Reference proteome</keyword>
<keyword evidence="2 5" id="KW-0067">ATP-binding</keyword>
<keyword evidence="2 5" id="KW-0347">Helicase</keyword>
<feature type="non-terminal residue" evidence="5">
    <location>
        <position position="1"/>
    </location>
</feature>
<dbReference type="GO" id="GO:0004386">
    <property type="term" value="F:helicase activity"/>
    <property type="evidence" value="ECO:0007669"/>
    <property type="project" value="UniProtKB-KW"/>
</dbReference>
<feature type="domain" description="ATP-dependent RNA helicase HrpB C-terminal" evidence="4">
    <location>
        <begin position="204"/>
        <end position="336"/>
    </location>
</feature>
<keyword evidence="2 5" id="KW-0547">Nucleotide-binding</keyword>
<feature type="region of interest" description="Disordered" evidence="3">
    <location>
        <begin position="325"/>
        <end position="351"/>
    </location>
</feature>
<evidence type="ECO:0000256" key="3">
    <source>
        <dbReference type="SAM" id="MobiDB-lite"/>
    </source>
</evidence>
<gene>
    <name evidence="5" type="ORF">LF63_0101525</name>
</gene>
<dbReference type="Pfam" id="PF08482">
    <property type="entry name" value="HrpB_C"/>
    <property type="match status" value="1"/>
</dbReference>
<reference evidence="5 6" key="1">
    <citation type="submission" date="2014-09" db="EMBL/GenBank/DDBJ databases">
        <title>Xanthomonadaceae 3.5X direct submission.</title>
        <authorList>
            <person name="Fang T."/>
            <person name="Wang H."/>
        </authorList>
    </citation>
    <scope>NUCLEOTIDE SEQUENCE [LARGE SCALE GENOMIC DNA]</scope>
    <source>
        <strain evidence="5 6">3.5X</strain>
    </source>
</reference>
<organism evidence="5 6">
    <name type="scientific">Oleiagrimonas soli</name>
    <dbReference type="NCBI Taxonomy" id="1543381"/>
    <lineage>
        <taxon>Bacteria</taxon>
        <taxon>Pseudomonadati</taxon>
        <taxon>Pseudomonadota</taxon>
        <taxon>Gammaproteobacteria</taxon>
        <taxon>Lysobacterales</taxon>
        <taxon>Rhodanobacteraceae</taxon>
        <taxon>Oleiagrimonas</taxon>
    </lineage>
</organism>
<evidence type="ECO:0000256" key="2">
    <source>
        <dbReference type="ARBA" id="ARBA00022806"/>
    </source>
</evidence>
<dbReference type="PANTHER" id="PTHR43519">
    <property type="entry name" value="ATP-DEPENDENT RNA HELICASE HRPB"/>
    <property type="match status" value="1"/>
</dbReference>
<dbReference type="AlphaFoldDB" id="A0A099CZ91"/>
<dbReference type="PANTHER" id="PTHR43519:SF1">
    <property type="entry name" value="ATP-DEPENDENT RNA HELICASE HRPB"/>
    <property type="match status" value="1"/>
</dbReference>
<evidence type="ECO:0000256" key="1">
    <source>
        <dbReference type="ARBA" id="ARBA00022801"/>
    </source>
</evidence>
<evidence type="ECO:0000313" key="5">
    <source>
        <dbReference type="EMBL" id="KGI78922.1"/>
    </source>
</evidence>
<dbReference type="Proteomes" id="UP000029708">
    <property type="component" value="Unassembled WGS sequence"/>
</dbReference>
<sequence>LAAIERAARGWRQRIGARAAASGTPHSHAMGDLLAHAFPDRIAMQVEGQPLRYQLSNGRGARLHEDTALLGEPWLVVLDLRLEQRDSLIFAAAPFDPALLERDYGERFEQRRAVYWNAEREAVEAFEERRFDALVLRRRSVPVQPEDAVPALLARVRERGLDALPWSDAARRLRARAEALRAWVPELGLPDLSETALLATLEAWLAPYLAGKRKLDALSAAELSQALAAMFDYGQRQQLDAQAPEALTVPSGRTHKLDYAADPGPVLAVKLQELFGLADTPRVAGGRVPVTLHLLSPAGRPMQVTQDLAGFWERTYPEVRKELKGRYPKHPWPDDPWSATPTHRTRGHADR</sequence>
<evidence type="ECO:0000313" key="6">
    <source>
        <dbReference type="Proteomes" id="UP000029708"/>
    </source>
</evidence>
<dbReference type="InterPro" id="IPR013689">
    <property type="entry name" value="RNA_helicase_ATP-dep_HrpB_C"/>
</dbReference>
<accession>A0A099CZ91</accession>
<evidence type="ECO:0000259" key="4">
    <source>
        <dbReference type="Pfam" id="PF08482"/>
    </source>
</evidence>
<proteinExistence type="predicted"/>
<keyword evidence="1" id="KW-0378">Hydrolase</keyword>
<comment type="caution">
    <text evidence="5">The sequence shown here is derived from an EMBL/GenBank/DDBJ whole genome shotgun (WGS) entry which is preliminary data.</text>
</comment>
<dbReference type="HOGENOM" id="CLU_743008_0_0_6"/>
<protein>
    <submittedName>
        <fullName evidence="5">RNA helicase</fullName>
    </submittedName>
</protein>
<dbReference type="GO" id="GO:0016787">
    <property type="term" value="F:hydrolase activity"/>
    <property type="evidence" value="ECO:0007669"/>
    <property type="project" value="UniProtKB-KW"/>
</dbReference>
<name>A0A099CZ91_9GAMM</name>
<dbReference type="STRING" id="1543381.LF63_0101525"/>
<dbReference type="EMBL" id="JROI01000005">
    <property type="protein sequence ID" value="KGI78922.1"/>
    <property type="molecule type" value="Genomic_DNA"/>
</dbReference>